<dbReference type="PANTHER" id="PTHR40111:SF1">
    <property type="entry name" value="CEPHALOSPORIN-C DEACETYLASE"/>
    <property type="match status" value="1"/>
</dbReference>
<feature type="active site" description="Charge relay system" evidence="1">
    <location>
        <position position="379"/>
    </location>
</feature>
<dbReference type="AlphaFoldDB" id="A0A415KZQ4"/>
<feature type="domain" description="Acetyl xylan esterase" evidence="2">
    <location>
        <begin position="129"/>
        <end position="422"/>
    </location>
</feature>
<dbReference type="EMBL" id="QROO01000001">
    <property type="protein sequence ID" value="RHL41719.1"/>
    <property type="molecule type" value="Genomic_DNA"/>
</dbReference>
<dbReference type="GO" id="GO:0052689">
    <property type="term" value="F:carboxylic ester hydrolase activity"/>
    <property type="evidence" value="ECO:0007669"/>
    <property type="project" value="TreeGrafter"/>
</dbReference>
<dbReference type="PANTHER" id="PTHR40111">
    <property type="entry name" value="CEPHALOSPORIN-C DEACETYLASE"/>
    <property type="match status" value="1"/>
</dbReference>
<comment type="caution">
    <text evidence="3">The sequence shown here is derived from an EMBL/GenBank/DDBJ whole genome shotgun (WGS) entry which is preliminary data.</text>
</comment>
<accession>A0A415KZQ4</accession>
<reference evidence="3 4" key="1">
    <citation type="submission" date="2018-08" db="EMBL/GenBank/DDBJ databases">
        <title>A genome reference for cultivated species of the human gut microbiota.</title>
        <authorList>
            <person name="Zou Y."/>
            <person name="Xue W."/>
            <person name="Luo G."/>
        </authorList>
    </citation>
    <scope>NUCLEOTIDE SEQUENCE [LARGE SCALE GENOMIC DNA]</scope>
    <source>
        <strain evidence="3 4">AF38-2</strain>
    </source>
</reference>
<dbReference type="GO" id="GO:0005976">
    <property type="term" value="P:polysaccharide metabolic process"/>
    <property type="evidence" value="ECO:0007669"/>
    <property type="project" value="TreeGrafter"/>
</dbReference>
<dbReference type="Pfam" id="PF05448">
    <property type="entry name" value="AXE1"/>
    <property type="match status" value="1"/>
</dbReference>
<sequence>MKHLYFILTILLVCTWNTLPAKVPTLKLITLQLIPDHTDFLYKTGEKVNFKVAALRCGMPLDNIEIRYEISEDMMKPHKAGTTQIKNGTVEINAGTMKQEGFLRCHVYTKYQGVEYSGVSTVGFSPEKLRPVTTLPDDFFDFWNTNKVEAKKCPLKPLMTLLPEKCTDKVNVYHISFQNNVNGSRIYGTLCIPKLPGKYPAILKVPGAGIRAYNGEIERSARGFIILEIGIHGIPVNMPGTIYRDLYAGALKDYYFFNLSNRDNYYYKRVYTGCMRAIDFIYTLPQFNGTLGTFGGSQGGALSLITAGLDKRVKAVVSFYPALCDLAGYTKNRAGGWPHIFKENGNQTPKKLQVASYYDTVNFARQITVPVFCSFGYNDMTCPPTTTYSAYNVINSPKELFIAENTSHYTYPEQMDIAWKWITKQLTDK</sequence>
<organism evidence="3 4">
    <name type="scientific">Bacteroides xylanisolvens</name>
    <dbReference type="NCBI Taxonomy" id="371601"/>
    <lineage>
        <taxon>Bacteria</taxon>
        <taxon>Pseudomonadati</taxon>
        <taxon>Bacteroidota</taxon>
        <taxon>Bacteroidia</taxon>
        <taxon>Bacteroidales</taxon>
        <taxon>Bacteroidaceae</taxon>
        <taxon>Bacteroides</taxon>
    </lineage>
</organism>
<dbReference type="SUPFAM" id="SSF53474">
    <property type="entry name" value="alpha/beta-Hydrolases"/>
    <property type="match status" value="1"/>
</dbReference>
<dbReference type="InterPro" id="IPR039069">
    <property type="entry name" value="CE7"/>
</dbReference>
<feature type="active site" description="Charge relay system" evidence="1">
    <location>
        <position position="408"/>
    </location>
</feature>
<feature type="active site" description="Nucleophile" evidence="1">
    <location>
        <position position="297"/>
    </location>
</feature>
<protein>
    <submittedName>
        <fullName evidence="3">Acetylxylan esterase</fullName>
    </submittedName>
</protein>
<evidence type="ECO:0000313" key="4">
    <source>
        <dbReference type="Proteomes" id="UP000284495"/>
    </source>
</evidence>
<dbReference type="Gene3D" id="3.40.50.1820">
    <property type="entry name" value="alpha/beta hydrolase"/>
    <property type="match status" value="1"/>
</dbReference>
<gene>
    <name evidence="3" type="ORF">DW027_00150</name>
</gene>
<dbReference type="RefSeq" id="WP_118218634.1">
    <property type="nucleotide sequence ID" value="NZ_JAQEAW010000004.1"/>
</dbReference>
<evidence type="ECO:0000313" key="3">
    <source>
        <dbReference type="EMBL" id="RHL41719.1"/>
    </source>
</evidence>
<name>A0A415KZQ4_9BACE</name>
<proteinExistence type="predicted"/>
<dbReference type="InterPro" id="IPR029058">
    <property type="entry name" value="AB_hydrolase_fold"/>
</dbReference>
<evidence type="ECO:0000256" key="1">
    <source>
        <dbReference type="PIRSR" id="PIRSR639069-1"/>
    </source>
</evidence>
<dbReference type="Proteomes" id="UP000284495">
    <property type="component" value="Unassembled WGS sequence"/>
</dbReference>
<dbReference type="InterPro" id="IPR008391">
    <property type="entry name" value="AXE1_dom"/>
</dbReference>
<evidence type="ECO:0000259" key="2">
    <source>
        <dbReference type="Pfam" id="PF05448"/>
    </source>
</evidence>